<name>A0A6A3CSR9_HIBSY</name>
<dbReference type="PANTHER" id="PTHR11732">
    <property type="entry name" value="ALDO/KETO REDUCTASE"/>
    <property type="match status" value="1"/>
</dbReference>
<dbReference type="Gene3D" id="3.20.20.100">
    <property type="entry name" value="NADP-dependent oxidoreductase domain"/>
    <property type="match status" value="2"/>
</dbReference>
<gene>
    <name evidence="2" type="ORF">F3Y22_tig00003041pilonHSYRG01188</name>
</gene>
<organism evidence="2 3">
    <name type="scientific">Hibiscus syriacus</name>
    <name type="common">Rose of Sharon</name>
    <dbReference type="NCBI Taxonomy" id="106335"/>
    <lineage>
        <taxon>Eukaryota</taxon>
        <taxon>Viridiplantae</taxon>
        <taxon>Streptophyta</taxon>
        <taxon>Embryophyta</taxon>
        <taxon>Tracheophyta</taxon>
        <taxon>Spermatophyta</taxon>
        <taxon>Magnoliopsida</taxon>
        <taxon>eudicotyledons</taxon>
        <taxon>Gunneridae</taxon>
        <taxon>Pentapetalae</taxon>
        <taxon>rosids</taxon>
        <taxon>malvids</taxon>
        <taxon>Malvales</taxon>
        <taxon>Malvaceae</taxon>
        <taxon>Malvoideae</taxon>
        <taxon>Hibiscus</taxon>
    </lineage>
</organism>
<dbReference type="SUPFAM" id="SSF51430">
    <property type="entry name" value="NAD(P)-linked oxidoreductase"/>
    <property type="match status" value="1"/>
</dbReference>
<reference evidence="2" key="1">
    <citation type="submission" date="2019-09" db="EMBL/GenBank/DDBJ databases">
        <title>Draft genome information of white flower Hibiscus syriacus.</title>
        <authorList>
            <person name="Kim Y.-M."/>
        </authorList>
    </citation>
    <scope>NUCLEOTIDE SEQUENCE [LARGE SCALE GENOMIC DNA]</scope>
    <source>
        <strain evidence="2">YM2019G1</strain>
    </source>
</reference>
<dbReference type="InterPro" id="IPR018170">
    <property type="entry name" value="Aldo/ket_reductase_CS"/>
</dbReference>
<sequence length="270" mass="30470">MDDEYELRVEVWSGGNADDDGDGGFRGVILFEYSRTRFEFQWQADALLGFGTAASPPVGSQVTKAAILQATELGYRHFDTACLYGTERPLGEAIAEAVSVGLIKSRYKLFIASKLWCSDAHGELVLPALHRSLKNLGMEYLDLYLIHWPLRVFCKENDILLTAYAPLEAQGTIWGTNRVLECELLKEIAKEKGKTVAQICLRWGFEQGVSILVKSLNKMKSNLEIFNLSLSQDELRKIDDIPQTRICCGEDYISKYVPFKTKEELWDGEI</sequence>
<dbReference type="EMBL" id="VEPZ02000209">
    <property type="protein sequence ID" value="KAE8730241.1"/>
    <property type="molecule type" value="Genomic_DNA"/>
</dbReference>
<evidence type="ECO:0000259" key="1">
    <source>
        <dbReference type="Pfam" id="PF00248"/>
    </source>
</evidence>
<accession>A0A6A3CSR9</accession>
<evidence type="ECO:0000313" key="3">
    <source>
        <dbReference type="Proteomes" id="UP000436088"/>
    </source>
</evidence>
<dbReference type="InterPro" id="IPR020471">
    <property type="entry name" value="AKR"/>
</dbReference>
<comment type="caution">
    <text evidence="2">The sequence shown here is derived from an EMBL/GenBank/DDBJ whole genome shotgun (WGS) entry which is preliminary data.</text>
</comment>
<feature type="domain" description="NADP-dependent oxidoreductase" evidence="1">
    <location>
        <begin position="153"/>
        <end position="241"/>
    </location>
</feature>
<proteinExistence type="predicted"/>
<feature type="domain" description="NADP-dependent oxidoreductase" evidence="1">
    <location>
        <begin position="48"/>
        <end position="149"/>
    </location>
</feature>
<dbReference type="PROSITE" id="PS00798">
    <property type="entry name" value="ALDOKETO_REDUCTASE_1"/>
    <property type="match status" value="1"/>
</dbReference>
<dbReference type="PRINTS" id="PR00069">
    <property type="entry name" value="ALDKETRDTASE"/>
</dbReference>
<dbReference type="GO" id="GO:0016491">
    <property type="term" value="F:oxidoreductase activity"/>
    <property type="evidence" value="ECO:0007669"/>
    <property type="project" value="InterPro"/>
</dbReference>
<dbReference type="AlphaFoldDB" id="A0A6A3CSR9"/>
<protein>
    <submittedName>
        <fullName evidence="2">NADPH-dependent codeinone reductase 1-4</fullName>
    </submittedName>
</protein>
<dbReference type="InterPro" id="IPR023210">
    <property type="entry name" value="NADP_OxRdtase_dom"/>
</dbReference>
<dbReference type="Proteomes" id="UP000436088">
    <property type="component" value="Unassembled WGS sequence"/>
</dbReference>
<keyword evidence="3" id="KW-1185">Reference proteome</keyword>
<dbReference type="InterPro" id="IPR036812">
    <property type="entry name" value="NAD(P)_OxRdtase_dom_sf"/>
</dbReference>
<evidence type="ECO:0000313" key="2">
    <source>
        <dbReference type="EMBL" id="KAE8730241.1"/>
    </source>
</evidence>
<dbReference type="Pfam" id="PF00248">
    <property type="entry name" value="Aldo_ket_red"/>
    <property type="match status" value="2"/>
</dbReference>